<reference evidence="1" key="2">
    <citation type="journal article" date="2017" name="J. Med. Entomol.">
        <title>Transcriptome Analysis of the Triatoma infestans (Hemiptera: Reduviidae) Integument.</title>
        <authorList>
            <person name="Calderon-Fernandez G.M."/>
            <person name="Moriconi D.E."/>
            <person name="Dulbecco A.B."/>
            <person name="Juarez M.P."/>
        </authorList>
    </citation>
    <scope>NUCLEOTIDE SEQUENCE</scope>
    <source>
        <strain evidence="1">Int1</strain>
        <tissue evidence="1">Integument</tissue>
    </source>
</reference>
<reference evidence="1" key="1">
    <citation type="submission" date="2016-04" db="EMBL/GenBank/DDBJ databases">
        <authorList>
            <person name="Calderon-Fernandez G.M.Sr."/>
        </authorList>
    </citation>
    <scope>NUCLEOTIDE SEQUENCE</scope>
    <source>
        <strain evidence="1">Int1</strain>
        <tissue evidence="1">Integument</tissue>
    </source>
</reference>
<dbReference type="EMBL" id="GEMB01004008">
    <property type="protein sequence ID" value="JAR99252.1"/>
    <property type="molecule type" value="Transcribed_RNA"/>
</dbReference>
<organism evidence="1">
    <name type="scientific">Triatoma infestans</name>
    <name type="common">Assassin bug</name>
    <dbReference type="NCBI Taxonomy" id="30076"/>
    <lineage>
        <taxon>Eukaryota</taxon>
        <taxon>Metazoa</taxon>
        <taxon>Ecdysozoa</taxon>
        <taxon>Arthropoda</taxon>
        <taxon>Hexapoda</taxon>
        <taxon>Insecta</taxon>
        <taxon>Pterygota</taxon>
        <taxon>Neoptera</taxon>
        <taxon>Paraneoptera</taxon>
        <taxon>Hemiptera</taxon>
        <taxon>Heteroptera</taxon>
        <taxon>Panheteroptera</taxon>
        <taxon>Cimicomorpha</taxon>
        <taxon>Reduviidae</taxon>
        <taxon>Triatominae</taxon>
        <taxon>Triatoma</taxon>
    </lineage>
</organism>
<evidence type="ECO:0000313" key="1">
    <source>
        <dbReference type="EMBL" id="JAR99252.1"/>
    </source>
</evidence>
<name>A0A170XV01_TRIIF</name>
<feature type="non-terminal residue" evidence="1">
    <location>
        <position position="1"/>
    </location>
</feature>
<feature type="non-terminal residue" evidence="1">
    <location>
        <position position="177"/>
    </location>
</feature>
<dbReference type="Gene3D" id="2.40.10.10">
    <property type="entry name" value="Trypsin-like serine proteases"/>
    <property type="match status" value="1"/>
</dbReference>
<dbReference type="InterPro" id="IPR009003">
    <property type="entry name" value="Peptidase_S1_PA"/>
</dbReference>
<proteinExistence type="predicted"/>
<sequence length="177" mass="19192">GGKTYGFGPVKGSVYALLSTAYIKDQASMGALSSAGFGILKYDGSTRPGFSGAPYVVNSRIVGIHLGGGCMNVGVAISYVIAQFRRKGLLGCEPLELGLGIDTTIPYNPENRVEAYGGSELEFLKRSLKHAKNTDWSVARVGTSDETQIEYNGVYFILDDEDYMDLLEEIDYYEEGD</sequence>
<dbReference type="AlphaFoldDB" id="A0A170XV01"/>
<protein>
    <recommendedName>
        <fullName evidence="2">Serine protease</fullName>
    </recommendedName>
</protein>
<accession>A0A170XV01</accession>
<dbReference type="InterPro" id="IPR043504">
    <property type="entry name" value="Peptidase_S1_PA_chymotrypsin"/>
</dbReference>
<dbReference type="SUPFAM" id="SSF50494">
    <property type="entry name" value="Trypsin-like serine proteases"/>
    <property type="match status" value="1"/>
</dbReference>
<evidence type="ECO:0008006" key="2">
    <source>
        <dbReference type="Google" id="ProtNLM"/>
    </source>
</evidence>